<keyword evidence="6" id="KW-1185">Reference proteome</keyword>
<evidence type="ECO:0000313" key="6">
    <source>
        <dbReference type="Proteomes" id="UP000244446"/>
    </source>
</evidence>
<dbReference type="Proteomes" id="UP000244446">
    <property type="component" value="Unassembled WGS sequence"/>
</dbReference>
<dbReference type="Pfam" id="PF02719">
    <property type="entry name" value="Polysacc_synt_2"/>
    <property type="match status" value="1"/>
</dbReference>
<evidence type="ECO:0000256" key="1">
    <source>
        <dbReference type="ARBA" id="ARBA00007430"/>
    </source>
</evidence>
<protein>
    <submittedName>
        <fullName evidence="5">Nucleoside-diphosphate sugar epimerase</fullName>
    </submittedName>
</protein>
<comment type="similarity">
    <text evidence="1">Belongs to the polysaccharide synthase family.</text>
</comment>
<sequence length="656" mass="70696">MINGGLTHLLQLKRAHKRALQLFADAVVLLLSYLLATLLAGGDVASFALPGFWLSILIFVPVSLLIFVRLGFYRAVVRYLSIPLLMTILTGVLASASVLLAAVNMMQVPLPWTVAPIYGLTAMCVLGGLRITMRALLHRHPIEGRTAVIIYGAGKSGRQLLGSLREQSEFIPVAFVDDAAELRDSDVGGLRVYDPARLGRLIQIHGIKVVLLAVPSASRAERREIVERLEKLPVRVQTIPGMTDIVTGRARVSDLHDVAIEDLLGRDPVPGLEPLMKGNIQGKVVMVTGAGGSIGSELCRQIIQQEPQTLVLWELSELALYTLNNELGEIAEAQRLDVRLVPLMGSVQNPRRMASALERFGVQTIYHAAAYKHVPLVEQNVVEGLRNNVFGTKVVADAAIAAGVESVILVSSDKAVRPTNMMGASKRLAELVCQAAALRQSATVFSMVRFGNVLGSSGSVIPRFRQQVERGGPVTVTHPSITRYFMTIPEAAQLVIQAGALATGGDVFVLDMGEPIKIVDLADRIIRLSGLTSYRLAPGAPHRGPAAPKDKSAGDIAICFTGLRPGEKLYEELLIGEDSLPTRHPRIMTASEIHIAPDALDELLDEILASCLMQDIAALRRMISAAPIGYRPSGPTADLLGAETMPRPRLARTAAE</sequence>
<dbReference type="AlphaFoldDB" id="A0A2T7G9J8"/>
<dbReference type="Gene3D" id="3.40.50.720">
    <property type="entry name" value="NAD(P)-binding Rossmann-like Domain"/>
    <property type="match status" value="2"/>
</dbReference>
<dbReference type="EMBL" id="QCYH01000002">
    <property type="protein sequence ID" value="PVA11094.1"/>
    <property type="molecule type" value="Genomic_DNA"/>
</dbReference>
<dbReference type="SUPFAM" id="SSF51735">
    <property type="entry name" value="NAD(P)-binding Rossmann-fold domains"/>
    <property type="match status" value="2"/>
</dbReference>
<dbReference type="PANTHER" id="PTHR43318:SF1">
    <property type="entry name" value="POLYSACCHARIDE BIOSYNTHESIS PROTEIN EPSC-RELATED"/>
    <property type="match status" value="1"/>
</dbReference>
<feature type="transmembrane region" description="Helical" evidence="3">
    <location>
        <begin position="84"/>
        <end position="103"/>
    </location>
</feature>
<dbReference type="RefSeq" id="WP_108691068.1">
    <property type="nucleotide sequence ID" value="NZ_QCYH01000002.1"/>
</dbReference>
<keyword evidence="3" id="KW-1133">Transmembrane helix</keyword>
<proteinExistence type="inferred from homology"/>
<feature type="transmembrane region" description="Helical" evidence="3">
    <location>
        <begin position="52"/>
        <end position="72"/>
    </location>
</feature>
<feature type="region of interest" description="Disordered" evidence="2">
    <location>
        <begin position="635"/>
        <end position="656"/>
    </location>
</feature>
<accession>A0A2T7G9J8</accession>
<keyword evidence="3" id="KW-0472">Membrane</keyword>
<dbReference type="OrthoDB" id="9803111at2"/>
<dbReference type="Pfam" id="PF13727">
    <property type="entry name" value="CoA_binding_3"/>
    <property type="match status" value="1"/>
</dbReference>
<dbReference type="CDD" id="cd05237">
    <property type="entry name" value="UDP_invert_4-6DH_SDR_e"/>
    <property type="match status" value="1"/>
</dbReference>
<feature type="transmembrane region" description="Helical" evidence="3">
    <location>
        <begin position="109"/>
        <end position="129"/>
    </location>
</feature>
<dbReference type="InterPro" id="IPR051203">
    <property type="entry name" value="Polysaccharide_Synthase-Rel"/>
</dbReference>
<dbReference type="PANTHER" id="PTHR43318">
    <property type="entry name" value="UDP-N-ACETYLGLUCOSAMINE 4,6-DEHYDRATASE"/>
    <property type="match status" value="1"/>
</dbReference>
<reference evidence="5 6" key="1">
    <citation type="submission" date="2018-04" db="EMBL/GenBank/DDBJ databases">
        <title>Pelagivirga bohaiensis gen. nov., sp. nov., a bacterium isolated from the Bohai Sea.</title>
        <authorList>
            <person name="Ji X."/>
        </authorList>
    </citation>
    <scope>NUCLEOTIDE SEQUENCE [LARGE SCALE GENOMIC DNA]</scope>
    <source>
        <strain evidence="5 6">BH-SD19</strain>
    </source>
</reference>
<feature type="domain" description="Polysaccharide biosynthesis protein CapD-like" evidence="4">
    <location>
        <begin position="285"/>
        <end position="591"/>
    </location>
</feature>
<dbReference type="InterPro" id="IPR003869">
    <property type="entry name" value="Polysac_CapD-like"/>
</dbReference>
<organism evidence="5 6">
    <name type="scientific">Pelagivirga sediminicola</name>
    <dbReference type="NCBI Taxonomy" id="2170575"/>
    <lineage>
        <taxon>Bacteria</taxon>
        <taxon>Pseudomonadati</taxon>
        <taxon>Pseudomonadota</taxon>
        <taxon>Alphaproteobacteria</taxon>
        <taxon>Rhodobacterales</taxon>
        <taxon>Paracoccaceae</taxon>
        <taxon>Pelagivirga</taxon>
    </lineage>
</organism>
<gene>
    <name evidence="5" type="ORF">DC366_04845</name>
</gene>
<evidence type="ECO:0000256" key="2">
    <source>
        <dbReference type="SAM" id="MobiDB-lite"/>
    </source>
</evidence>
<comment type="caution">
    <text evidence="5">The sequence shown here is derived from an EMBL/GenBank/DDBJ whole genome shotgun (WGS) entry which is preliminary data.</text>
</comment>
<name>A0A2T7G9J8_9RHOB</name>
<evidence type="ECO:0000256" key="3">
    <source>
        <dbReference type="SAM" id="Phobius"/>
    </source>
</evidence>
<keyword evidence="3" id="KW-0812">Transmembrane</keyword>
<evidence type="ECO:0000259" key="4">
    <source>
        <dbReference type="Pfam" id="PF02719"/>
    </source>
</evidence>
<evidence type="ECO:0000313" key="5">
    <source>
        <dbReference type="EMBL" id="PVA11094.1"/>
    </source>
</evidence>
<feature type="transmembrane region" description="Helical" evidence="3">
    <location>
        <begin position="20"/>
        <end position="40"/>
    </location>
</feature>
<dbReference type="InterPro" id="IPR036291">
    <property type="entry name" value="NAD(P)-bd_dom_sf"/>
</dbReference>